<dbReference type="EMBL" id="CAXAMN010015825">
    <property type="protein sequence ID" value="CAK9046707.1"/>
    <property type="molecule type" value="Genomic_DNA"/>
</dbReference>
<gene>
    <name evidence="1" type="ORF">CCMP2556_LOCUS24248</name>
    <name evidence="2" type="ORF">CCMP2556_LOCUS26928</name>
</gene>
<protein>
    <submittedName>
        <fullName evidence="1">Uncharacterized protein</fullName>
    </submittedName>
</protein>
<dbReference type="SUPFAM" id="SSF51735">
    <property type="entry name" value="NAD(P)-binding Rossmann-fold domains"/>
    <property type="match status" value="1"/>
</dbReference>
<evidence type="ECO:0000313" key="1">
    <source>
        <dbReference type="EMBL" id="CAK9046707.1"/>
    </source>
</evidence>
<dbReference type="Gene3D" id="3.40.50.720">
    <property type="entry name" value="NAD(P)-binding Rossmann-like Domain"/>
    <property type="match status" value="1"/>
</dbReference>
<keyword evidence="3" id="KW-1185">Reference proteome</keyword>
<organism evidence="1 3">
    <name type="scientific">Durusdinium trenchii</name>
    <dbReference type="NCBI Taxonomy" id="1381693"/>
    <lineage>
        <taxon>Eukaryota</taxon>
        <taxon>Sar</taxon>
        <taxon>Alveolata</taxon>
        <taxon>Dinophyceae</taxon>
        <taxon>Suessiales</taxon>
        <taxon>Symbiodiniaceae</taxon>
        <taxon>Durusdinium</taxon>
    </lineage>
</organism>
<dbReference type="PANTHER" id="PTHR43205:SF7">
    <property type="entry name" value="PROSTAGLANDIN REDUCTASE 1"/>
    <property type="match status" value="1"/>
</dbReference>
<reference evidence="1 3" key="1">
    <citation type="submission" date="2024-02" db="EMBL/GenBank/DDBJ databases">
        <authorList>
            <person name="Chen Y."/>
            <person name="Shah S."/>
            <person name="Dougan E. K."/>
            <person name="Thang M."/>
            <person name="Chan C."/>
        </authorList>
    </citation>
    <scope>NUCLEOTIDE SEQUENCE [LARGE SCALE GENOMIC DNA]</scope>
</reference>
<comment type="caution">
    <text evidence="1">The sequence shown here is derived from an EMBL/GenBank/DDBJ whole genome shotgun (WGS) entry which is preliminary data.</text>
</comment>
<evidence type="ECO:0000313" key="3">
    <source>
        <dbReference type="Proteomes" id="UP001642484"/>
    </source>
</evidence>
<dbReference type="InterPro" id="IPR036291">
    <property type="entry name" value="NAD(P)-bd_dom_sf"/>
</dbReference>
<dbReference type="EMBL" id="CAXAMN010019025">
    <property type="protein sequence ID" value="CAK9053604.1"/>
    <property type="molecule type" value="Genomic_DNA"/>
</dbReference>
<dbReference type="SUPFAM" id="SSF50129">
    <property type="entry name" value="GroES-like"/>
    <property type="match status" value="1"/>
</dbReference>
<name>A0ABP0M5F7_9DINO</name>
<dbReference type="InterPro" id="IPR011032">
    <property type="entry name" value="GroES-like_sf"/>
</dbReference>
<accession>A0ABP0M5F7</accession>
<evidence type="ECO:0000313" key="2">
    <source>
        <dbReference type="EMBL" id="CAK9053604.1"/>
    </source>
</evidence>
<dbReference type="Proteomes" id="UP001642484">
    <property type="component" value="Unassembled WGS sequence"/>
</dbReference>
<dbReference type="PANTHER" id="PTHR43205">
    <property type="entry name" value="PROSTAGLANDIN REDUCTASE"/>
    <property type="match status" value="1"/>
</dbReference>
<sequence>MSMDPTMRNAMAGEEGADRTQGSAYWAFMNWTPGSVPVWRICGVVLESKAAEWVGEQRRSALQIRPAAEGFAKGELCMAMAPWRELNAVNAEQLKKVPEGISPAAAFSCLELVAQTGYCGAKFVARPKPGDVAYVSGAAGATGLIACQTFKQLGALEVRGWPFVKVQIHPNS</sequence>
<dbReference type="InterPro" id="IPR045010">
    <property type="entry name" value="MDR_fam"/>
</dbReference>
<proteinExistence type="predicted"/>
<dbReference type="Gene3D" id="3.90.180.10">
    <property type="entry name" value="Medium-chain alcohol dehydrogenases, catalytic domain"/>
    <property type="match status" value="1"/>
</dbReference>